<feature type="compositionally biased region" description="Basic and acidic residues" evidence="1">
    <location>
        <begin position="77"/>
        <end position="86"/>
    </location>
</feature>
<protein>
    <submittedName>
        <fullName evidence="2">Uncharacterized protein</fullName>
    </submittedName>
</protein>
<feature type="compositionally biased region" description="Polar residues" evidence="1">
    <location>
        <begin position="1"/>
        <end position="15"/>
    </location>
</feature>
<organism evidence="3">
    <name type="scientific">Salpingoeca rosetta (strain ATCC 50818 / BSB-021)</name>
    <dbReference type="NCBI Taxonomy" id="946362"/>
    <lineage>
        <taxon>Eukaryota</taxon>
        <taxon>Choanoflagellata</taxon>
        <taxon>Craspedida</taxon>
        <taxon>Salpingoecidae</taxon>
        <taxon>Salpingoeca</taxon>
    </lineage>
</organism>
<dbReference type="GO" id="GO:0034464">
    <property type="term" value="C:BBSome"/>
    <property type="evidence" value="ECO:0007669"/>
    <property type="project" value="InterPro"/>
</dbReference>
<dbReference type="AlphaFoldDB" id="F2U942"/>
<dbReference type="InParanoid" id="F2U942"/>
<accession>F2U942</accession>
<feature type="region of interest" description="Disordered" evidence="1">
    <location>
        <begin position="53"/>
        <end position="86"/>
    </location>
</feature>
<feature type="region of interest" description="Disordered" evidence="1">
    <location>
        <begin position="1"/>
        <end position="31"/>
    </location>
</feature>
<dbReference type="Pfam" id="PF14777">
    <property type="entry name" value="BBIP10"/>
    <property type="match status" value="1"/>
</dbReference>
<evidence type="ECO:0000313" key="3">
    <source>
        <dbReference type="Proteomes" id="UP000007799"/>
    </source>
</evidence>
<dbReference type="GeneID" id="16074855"/>
<name>F2U942_SALR5</name>
<sequence length="86" mass="9207">MSESNKASAGTSSASIPMVIPKQGPVYSQPNVKAPVMCKPKIMTLKSAALLKQEETAKQAQQGRPTTGAPAAEEEQHEQHHEYGYA</sequence>
<evidence type="ECO:0000313" key="2">
    <source>
        <dbReference type="EMBL" id="EGD73245.1"/>
    </source>
</evidence>
<dbReference type="GO" id="GO:0060271">
    <property type="term" value="P:cilium assembly"/>
    <property type="evidence" value="ECO:0007669"/>
    <property type="project" value="InterPro"/>
</dbReference>
<proteinExistence type="predicted"/>
<dbReference type="OrthoDB" id="2154978at2759"/>
<reference evidence="2" key="1">
    <citation type="submission" date="2009-08" db="EMBL/GenBank/DDBJ databases">
        <title>Annotation of Salpingoeca rosetta.</title>
        <authorList>
            <consortium name="The Broad Institute Genome Sequencing Platform"/>
            <person name="Russ C."/>
            <person name="Cuomo C."/>
            <person name="Burger G."/>
            <person name="Gray M.W."/>
            <person name="Holland P.W.H."/>
            <person name="King N."/>
            <person name="Lang F.B.F."/>
            <person name="Roger A.J."/>
            <person name="Ruiz-Trillo I."/>
            <person name="Young S.K."/>
            <person name="Zeng Q."/>
            <person name="Gargeya S."/>
            <person name="Alvarado L."/>
            <person name="Berlin A."/>
            <person name="Chapman S.B."/>
            <person name="Chen Z."/>
            <person name="Freedman E."/>
            <person name="Gellesch M."/>
            <person name="Goldberg J."/>
            <person name="Griggs A."/>
            <person name="Gujja S."/>
            <person name="Heilman E."/>
            <person name="Heiman D."/>
            <person name="Howarth C."/>
            <person name="Mehta T."/>
            <person name="Neiman D."/>
            <person name="Pearson M."/>
            <person name="Roberts A."/>
            <person name="Saif S."/>
            <person name="Shea T."/>
            <person name="Shenoy N."/>
            <person name="Sisk P."/>
            <person name="Stolte C."/>
            <person name="Sykes S."/>
            <person name="White J."/>
            <person name="Yandava C."/>
            <person name="Haas B."/>
            <person name="Nusbaum C."/>
            <person name="Birren B."/>
        </authorList>
    </citation>
    <scope>NUCLEOTIDE SEQUENCE [LARGE SCALE GENOMIC DNA]</scope>
    <source>
        <strain evidence="2">ATCC 50818</strain>
    </source>
</reference>
<dbReference type="EMBL" id="GL832965">
    <property type="protein sequence ID" value="EGD73245.1"/>
    <property type="molecule type" value="Genomic_DNA"/>
</dbReference>
<dbReference type="KEGG" id="sre:PTSG_12228"/>
<dbReference type="InterPro" id="IPR028233">
    <property type="entry name" value="BBIP10"/>
</dbReference>
<keyword evidence="3" id="KW-1185">Reference proteome</keyword>
<dbReference type="Proteomes" id="UP000007799">
    <property type="component" value="Unassembled WGS sequence"/>
</dbReference>
<dbReference type="eggNOG" id="ENOG502SDMB">
    <property type="taxonomic scope" value="Eukaryota"/>
</dbReference>
<evidence type="ECO:0000256" key="1">
    <source>
        <dbReference type="SAM" id="MobiDB-lite"/>
    </source>
</evidence>
<dbReference type="FunCoup" id="F2U942">
    <property type="interactions" value="198"/>
</dbReference>
<dbReference type="RefSeq" id="XP_004994276.1">
    <property type="nucleotide sequence ID" value="XM_004994219.1"/>
</dbReference>
<gene>
    <name evidence="2" type="ORF">PTSG_12228</name>
</gene>